<keyword evidence="2" id="KW-0106">Calcium</keyword>
<dbReference type="GO" id="GO:0005975">
    <property type="term" value="P:carbohydrate metabolic process"/>
    <property type="evidence" value="ECO:0007669"/>
    <property type="project" value="InterPro"/>
</dbReference>
<feature type="compositionally biased region" description="Pro residues" evidence="3">
    <location>
        <begin position="73"/>
        <end position="87"/>
    </location>
</feature>
<name>A0AA36IID8_9DINO</name>
<dbReference type="EMBL" id="CAUJNA010001495">
    <property type="protein sequence ID" value="CAJ1387296.1"/>
    <property type="molecule type" value="Genomic_DNA"/>
</dbReference>
<dbReference type="Pfam" id="PF01532">
    <property type="entry name" value="Glyco_hydro_47"/>
    <property type="match status" value="1"/>
</dbReference>
<evidence type="ECO:0000256" key="1">
    <source>
        <dbReference type="ARBA" id="ARBA00007658"/>
    </source>
</evidence>
<reference evidence="4" key="1">
    <citation type="submission" date="2023-08" db="EMBL/GenBank/DDBJ databases">
        <authorList>
            <person name="Chen Y."/>
            <person name="Shah S."/>
            <person name="Dougan E. K."/>
            <person name="Thang M."/>
            <person name="Chan C."/>
        </authorList>
    </citation>
    <scope>NUCLEOTIDE SEQUENCE</scope>
</reference>
<organism evidence="4 5">
    <name type="scientific">Effrenium voratum</name>
    <dbReference type="NCBI Taxonomy" id="2562239"/>
    <lineage>
        <taxon>Eukaryota</taxon>
        <taxon>Sar</taxon>
        <taxon>Alveolata</taxon>
        <taxon>Dinophyceae</taxon>
        <taxon>Suessiales</taxon>
        <taxon>Symbiodiniaceae</taxon>
        <taxon>Effrenium</taxon>
    </lineage>
</organism>
<dbReference type="AlphaFoldDB" id="A0AA36IID8"/>
<dbReference type="InterPro" id="IPR001382">
    <property type="entry name" value="Glyco_hydro_47"/>
</dbReference>
<proteinExistence type="inferred from homology"/>
<feature type="binding site" evidence="2">
    <location>
        <position position="25"/>
    </location>
    <ligand>
        <name>Ca(2+)</name>
        <dbReference type="ChEBI" id="CHEBI:29108"/>
    </ligand>
</feature>
<dbReference type="InterPro" id="IPR012341">
    <property type="entry name" value="6hp_glycosidase-like_sf"/>
</dbReference>
<dbReference type="GO" id="GO:0016020">
    <property type="term" value="C:membrane"/>
    <property type="evidence" value="ECO:0007669"/>
    <property type="project" value="InterPro"/>
</dbReference>
<evidence type="ECO:0000256" key="2">
    <source>
        <dbReference type="PIRSR" id="PIRSR601382-2"/>
    </source>
</evidence>
<comment type="cofactor">
    <cofactor evidence="2">
        <name>Ca(2+)</name>
        <dbReference type="ChEBI" id="CHEBI:29108"/>
    </cofactor>
</comment>
<dbReference type="SUPFAM" id="SSF48225">
    <property type="entry name" value="Seven-hairpin glycosidases"/>
    <property type="match status" value="1"/>
</dbReference>
<comment type="similarity">
    <text evidence="1">Belongs to the glycosyl hydrolase 47 family.</text>
</comment>
<keyword evidence="5" id="KW-1185">Reference proteome</keyword>
<dbReference type="Gene3D" id="1.50.10.10">
    <property type="match status" value="1"/>
</dbReference>
<sequence>ETLKYLFLLFSSDTVLPLDQFVLSTEAHPVPILGQAGLQWPCSLTEVPEVPGVPAMPAAVPAATAGLSAQAPAAPPAPPAPVPPTPSEPSACGPQRLRHLELQMQEVEDQLLQLRREYGLCTDPACWVSGFRYEDCCFPTPAGNPACWDAEFTYARCCRSAKVVTL</sequence>
<comment type="caution">
    <text evidence="4">The sequence shown here is derived from an EMBL/GenBank/DDBJ whole genome shotgun (WGS) entry which is preliminary data.</text>
</comment>
<feature type="region of interest" description="Disordered" evidence="3">
    <location>
        <begin position="67"/>
        <end position="93"/>
    </location>
</feature>
<dbReference type="GO" id="GO:0005509">
    <property type="term" value="F:calcium ion binding"/>
    <property type="evidence" value="ECO:0007669"/>
    <property type="project" value="InterPro"/>
</dbReference>
<keyword evidence="2" id="KW-0479">Metal-binding</keyword>
<dbReference type="InterPro" id="IPR036026">
    <property type="entry name" value="Seven-hairpin_glycosidases"/>
</dbReference>
<dbReference type="GO" id="GO:0004571">
    <property type="term" value="F:mannosyl-oligosaccharide 1,2-alpha-mannosidase activity"/>
    <property type="evidence" value="ECO:0007669"/>
    <property type="project" value="InterPro"/>
</dbReference>
<evidence type="ECO:0000313" key="4">
    <source>
        <dbReference type="EMBL" id="CAJ1387296.1"/>
    </source>
</evidence>
<dbReference type="Proteomes" id="UP001178507">
    <property type="component" value="Unassembled WGS sequence"/>
</dbReference>
<evidence type="ECO:0000256" key="3">
    <source>
        <dbReference type="SAM" id="MobiDB-lite"/>
    </source>
</evidence>
<evidence type="ECO:0000313" key="5">
    <source>
        <dbReference type="Proteomes" id="UP001178507"/>
    </source>
</evidence>
<feature type="non-terminal residue" evidence="4">
    <location>
        <position position="166"/>
    </location>
</feature>
<accession>A0AA36IID8</accession>
<gene>
    <name evidence="4" type="ORF">EVOR1521_LOCUS13408</name>
</gene>
<protein>
    <submittedName>
        <fullName evidence="4">Uncharacterized protein</fullName>
    </submittedName>
</protein>